<evidence type="ECO:0000256" key="1">
    <source>
        <dbReference type="ARBA" id="ARBA00006436"/>
    </source>
</evidence>
<comment type="similarity">
    <text evidence="1">Belongs to the UPF0174 family.</text>
</comment>
<sequence length="169" mass="18940">MRRILSLFRSSSGADAGAPYAALVAEARRPEWYRDGRVEDDMDGRFAVLSSLVALTILRLERGSEEAVRGSVSLTEQFIADMDAQMREIGFDTTIGKQVRGLVGALASRVDIWRRAQDGEEEWQAASDFSIFRDKPPCEESATFAAERLRRFSEQLDGADDDEVMQGKW</sequence>
<dbReference type="AlphaFoldDB" id="A0A839Z434"/>
<accession>A0A839Z434</accession>
<evidence type="ECO:0000313" key="4">
    <source>
        <dbReference type="Proteomes" id="UP000578569"/>
    </source>
</evidence>
<evidence type="ECO:0000313" key="3">
    <source>
        <dbReference type="EMBL" id="MBB3764847.1"/>
    </source>
</evidence>
<dbReference type="EMBL" id="JACICF010000002">
    <property type="protein sequence ID" value="MBB3764847.1"/>
    <property type="molecule type" value="Genomic_DNA"/>
</dbReference>
<keyword evidence="4" id="KW-1185">Reference proteome</keyword>
<dbReference type="RefSeq" id="WP_183934209.1">
    <property type="nucleotide sequence ID" value="NZ_JACICF010000002.1"/>
</dbReference>
<dbReference type="InterPro" id="IPR021150">
    <property type="entry name" value="Ubiq_cyt_c_chap"/>
</dbReference>
<comment type="caution">
    <text evidence="3">The sequence shown here is derived from an EMBL/GenBank/DDBJ whole genome shotgun (WGS) entry which is preliminary data.</text>
</comment>
<organism evidence="3 4">
    <name type="scientific">Sphingomicrobium lutaoense</name>
    <dbReference type="NCBI Taxonomy" id="515949"/>
    <lineage>
        <taxon>Bacteria</taxon>
        <taxon>Pseudomonadati</taxon>
        <taxon>Pseudomonadota</taxon>
        <taxon>Alphaproteobacteria</taxon>
        <taxon>Sphingomonadales</taxon>
        <taxon>Sphingomonadaceae</taxon>
        <taxon>Sphingomicrobium</taxon>
    </lineage>
</organism>
<dbReference type="Pfam" id="PF03981">
    <property type="entry name" value="Ubiq_cyt_C_chap"/>
    <property type="match status" value="1"/>
</dbReference>
<proteinExistence type="inferred from homology"/>
<dbReference type="Proteomes" id="UP000578569">
    <property type="component" value="Unassembled WGS sequence"/>
</dbReference>
<gene>
    <name evidence="3" type="ORF">FHS50_001909</name>
</gene>
<reference evidence="3 4" key="1">
    <citation type="submission" date="2020-08" db="EMBL/GenBank/DDBJ databases">
        <title>Genomic Encyclopedia of Type Strains, Phase IV (KMG-IV): sequencing the most valuable type-strain genomes for metagenomic binning, comparative biology and taxonomic classification.</title>
        <authorList>
            <person name="Goeker M."/>
        </authorList>
    </citation>
    <scope>NUCLEOTIDE SEQUENCE [LARGE SCALE GENOMIC DNA]</scope>
    <source>
        <strain evidence="3 4">DSM 24194</strain>
    </source>
</reference>
<evidence type="ECO:0000259" key="2">
    <source>
        <dbReference type="Pfam" id="PF03981"/>
    </source>
</evidence>
<protein>
    <submittedName>
        <fullName evidence="3">Cytochrome b pre-mRNA-processing protein 3</fullName>
    </submittedName>
</protein>
<feature type="domain" description="Ubiquinol-cytochrome c chaperone" evidence="2">
    <location>
        <begin position="36"/>
        <end position="166"/>
    </location>
</feature>
<name>A0A839Z434_9SPHN</name>